<keyword evidence="2" id="KW-0472">Membrane</keyword>
<dbReference type="Proteomes" id="UP001500301">
    <property type="component" value="Unassembled WGS sequence"/>
</dbReference>
<dbReference type="PANTHER" id="PTHR37042:SF4">
    <property type="entry name" value="OUTER MEMBRANE PROTEIN RV1973"/>
    <property type="match status" value="1"/>
</dbReference>
<evidence type="ECO:0000256" key="2">
    <source>
        <dbReference type="ARBA" id="ARBA00023136"/>
    </source>
</evidence>
<evidence type="ECO:0000313" key="4">
    <source>
        <dbReference type="Proteomes" id="UP001500301"/>
    </source>
</evidence>
<comment type="subcellular location">
    <subcellularLocation>
        <location evidence="1">Membrane</location>
    </subcellularLocation>
</comment>
<protein>
    <recommendedName>
        <fullName evidence="5">Mce-associated membrane protein</fullName>
    </recommendedName>
</protein>
<evidence type="ECO:0000256" key="1">
    <source>
        <dbReference type="ARBA" id="ARBA00004370"/>
    </source>
</evidence>
<keyword evidence="4" id="KW-1185">Reference proteome</keyword>
<dbReference type="PANTHER" id="PTHR37042">
    <property type="entry name" value="OUTER MEMBRANE PROTEIN RV1973"/>
    <property type="match status" value="1"/>
</dbReference>
<gene>
    <name evidence="3" type="ORF">GCM10022263_05260</name>
</gene>
<evidence type="ECO:0000313" key="3">
    <source>
        <dbReference type="EMBL" id="GAA3520328.1"/>
    </source>
</evidence>
<comment type="caution">
    <text evidence="3">The sequence shown here is derived from an EMBL/GenBank/DDBJ whole genome shotgun (WGS) entry which is preliminary data.</text>
</comment>
<evidence type="ECO:0008006" key="5">
    <source>
        <dbReference type="Google" id="ProtNLM"/>
    </source>
</evidence>
<organism evidence="3 4">
    <name type="scientific">Nocardioides daeguensis</name>
    <dbReference type="NCBI Taxonomy" id="908359"/>
    <lineage>
        <taxon>Bacteria</taxon>
        <taxon>Bacillati</taxon>
        <taxon>Actinomycetota</taxon>
        <taxon>Actinomycetes</taxon>
        <taxon>Propionibacteriales</taxon>
        <taxon>Nocardioidaceae</taxon>
        <taxon>Nocardioides</taxon>
    </lineage>
</organism>
<accession>A0ABP6US42</accession>
<sequence length="162" mass="17618">MKEGLRWASLVVLSTVCVVAAWTAVSGLLDARDLDRRQDDRAAAVAAAEKKVVDLTTLRAESGEQDLARLLEGTTPTFRKEFEAQADSFVASLRQGKVDAEGKVTEAAVKQIGDDTASVLVAASGSVSNSEAQDAQPRYYRLLVNLVRDDDDWLVDRMEFVS</sequence>
<name>A0ABP6US42_9ACTN</name>
<dbReference type="EMBL" id="BAABBB010000004">
    <property type="protein sequence ID" value="GAA3520328.1"/>
    <property type="molecule type" value="Genomic_DNA"/>
</dbReference>
<proteinExistence type="predicted"/>
<reference evidence="4" key="1">
    <citation type="journal article" date="2019" name="Int. J. Syst. Evol. Microbiol.">
        <title>The Global Catalogue of Microorganisms (GCM) 10K type strain sequencing project: providing services to taxonomists for standard genome sequencing and annotation.</title>
        <authorList>
            <consortium name="The Broad Institute Genomics Platform"/>
            <consortium name="The Broad Institute Genome Sequencing Center for Infectious Disease"/>
            <person name="Wu L."/>
            <person name="Ma J."/>
        </authorList>
    </citation>
    <scope>NUCLEOTIDE SEQUENCE [LARGE SCALE GENOMIC DNA]</scope>
    <source>
        <strain evidence="4">JCM 17460</strain>
    </source>
</reference>